<keyword evidence="6 9" id="KW-0472">Membrane</keyword>
<keyword evidence="5" id="KW-0406">Ion transport</keyword>
<evidence type="ECO:0000256" key="2">
    <source>
        <dbReference type="ARBA" id="ARBA00022448"/>
    </source>
</evidence>
<sequence>MAHFSTPQTGHEGSTTATSSTSSDDDGILRNGRFQTVKVKEEKPSAAPHGVKGLAISKSFSKANGNDVGTHVVPSRKLARVRELDPEALCDNVNTHSDKLGRYKQLRRRICSIARNPRKFGFVNICLLLLVLSYTLLGATVFFIIESKYERKTVAMRKAALDEAIASIAKEITKQFHGPGQVADETAMVKFIQQSYVRLLKIESAYAGSTYHKSEDNMHWNFGSSCFFAMNVFTTTGYGTSIGIQRRYASKSSAI</sequence>
<feature type="transmembrane region" description="Helical" evidence="9">
    <location>
        <begin position="120"/>
        <end position="145"/>
    </location>
</feature>
<dbReference type="AlphaFoldDB" id="A0AAN8FAT9"/>
<evidence type="ECO:0000256" key="8">
    <source>
        <dbReference type="SAM" id="MobiDB-lite"/>
    </source>
</evidence>
<comment type="caution">
    <text evidence="11">The sequence shown here is derived from an EMBL/GenBank/DDBJ whole genome shotgun (WGS) entry which is preliminary data.</text>
</comment>
<dbReference type="InterPro" id="IPR003280">
    <property type="entry name" value="2pore_dom_K_chnl"/>
</dbReference>
<evidence type="ECO:0000256" key="4">
    <source>
        <dbReference type="ARBA" id="ARBA00022989"/>
    </source>
</evidence>
<dbReference type="Gene3D" id="1.10.287.70">
    <property type="match status" value="1"/>
</dbReference>
<dbReference type="GO" id="GO:0022841">
    <property type="term" value="F:potassium ion leak channel activity"/>
    <property type="evidence" value="ECO:0007669"/>
    <property type="project" value="TreeGrafter"/>
</dbReference>
<keyword evidence="4 9" id="KW-1133">Transmembrane helix</keyword>
<evidence type="ECO:0000313" key="11">
    <source>
        <dbReference type="EMBL" id="KAK5975896.1"/>
    </source>
</evidence>
<keyword evidence="7" id="KW-0407">Ion channel</keyword>
<proteinExistence type="predicted"/>
<evidence type="ECO:0000256" key="9">
    <source>
        <dbReference type="SAM" id="Phobius"/>
    </source>
</evidence>
<evidence type="ECO:0000259" key="10">
    <source>
        <dbReference type="Pfam" id="PF07885"/>
    </source>
</evidence>
<evidence type="ECO:0000256" key="7">
    <source>
        <dbReference type="ARBA" id="ARBA00023303"/>
    </source>
</evidence>
<evidence type="ECO:0000256" key="1">
    <source>
        <dbReference type="ARBA" id="ARBA00004141"/>
    </source>
</evidence>
<dbReference type="GO" id="GO:0005886">
    <property type="term" value="C:plasma membrane"/>
    <property type="evidence" value="ECO:0007669"/>
    <property type="project" value="TreeGrafter"/>
</dbReference>
<gene>
    <name evidence="11" type="ORF">GCK32_015291</name>
</gene>
<reference evidence="11 12" key="1">
    <citation type="submission" date="2019-10" db="EMBL/GenBank/DDBJ databases">
        <title>Assembly and Annotation for the nematode Trichostrongylus colubriformis.</title>
        <authorList>
            <person name="Martin J."/>
        </authorList>
    </citation>
    <scope>NUCLEOTIDE SEQUENCE [LARGE SCALE GENOMIC DNA]</scope>
    <source>
        <strain evidence="11">G859</strain>
        <tissue evidence="11">Whole worm</tissue>
    </source>
</reference>
<evidence type="ECO:0000256" key="3">
    <source>
        <dbReference type="ARBA" id="ARBA00022692"/>
    </source>
</evidence>
<dbReference type="Proteomes" id="UP001331761">
    <property type="component" value="Unassembled WGS sequence"/>
</dbReference>
<evidence type="ECO:0000313" key="12">
    <source>
        <dbReference type="Proteomes" id="UP001331761"/>
    </source>
</evidence>
<evidence type="ECO:0000256" key="5">
    <source>
        <dbReference type="ARBA" id="ARBA00023065"/>
    </source>
</evidence>
<dbReference type="PANTHER" id="PTHR11003:SF269">
    <property type="entry name" value="POTASSIUM CHANNEL DOMAIN-CONTAINING PROTEIN"/>
    <property type="match status" value="1"/>
</dbReference>
<feature type="compositionally biased region" description="Polar residues" evidence="8">
    <location>
        <begin position="1"/>
        <end position="13"/>
    </location>
</feature>
<dbReference type="EMBL" id="WIXE01012471">
    <property type="protein sequence ID" value="KAK5975896.1"/>
    <property type="molecule type" value="Genomic_DNA"/>
</dbReference>
<comment type="subcellular location">
    <subcellularLocation>
        <location evidence="1">Membrane</location>
        <topology evidence="1">Multi-pass membrane protein</topology>
    </subcellularLocation>
</comment>
<dbReference type="Pfam" id="PF07885">
    <property type="entry name" value="Ion_trans_2"/>
    <property type="match status" value="1"/>
</dbReference>
<keyword evidence="2" id="KW-0813">Transport</keyword>
<dbReference type="InterPro" id="IPR013099">
    <property type="entry name" value="K_chnl_dom"/>
</dbReference>
<evidence type="ECO:0000256" key="6">
    <source>
        <dbReference type="ARBA" id="ARBA00023136"/>
    </source>
</evidence>
<dbReference type="PANTHER" id="PTHR11003">
    <property type="entry name" value="POTASSIUM CHANNEL, SUBFAMILY K"/>
    <property type="match status" value="1"/>
</dbReference>
<dbReference type="GO" id="GO:0030322">
    <property type="term" value="P:stabilization of membrane potential"/>
    <property type="evidence" value="ECO:0007669"/>
    <property type="project" value="TreeGrafter"/>
</dbReference>
<protein>
    <recommendedName>
        <fullName evidence="10">Potassium channel domain-containing protein</fullName>
    </recommendedName>
</protein>
<feature type="region of interest" description="Disordered" evidence="8">
    <location>
        <begin position="1"/>
        <end position="49"/>
    </location>
</feature>
<feature type="domain" description="Potassium channel" evidence="10">
    <location>
        <begin position="207"/>
        <end position="240"/>
    </location>
</feature>
<accession>A0AAN8FAT9</accession>
<keyword evidence="12" id="KW-1185">Reference proteome</keyword>
<organism evidence="11 12">
    <name type="scientific">Trichostrongylus colubriformis</name>
    <name type="common">Black scour worm</name>
    <dbReference type="NCBI Taxonomy" id="6319"/>
    <lineage>
        <taxon>Eukaryota</taxon>
        <taxon>Metazoa</taxon>
        <taxon>Ecdysozoa</taxon>
        <taxon>Nematoda</taxon>
        <taxon>Chromadorea</taxon>
        <taxon>Rhabditida</taxon>
        <taxon>Rhabditina</taxon>
        <taxon>Rhabditomorpha</taxon>
        <taxon>Strongyloidea</taxon>
        <taxon>Trichostrongylidae</taxon>
        <taxon>Trichostrongylus</taxon>
    </lineage>
</organism>
<name>A0AAN8FAT9_TRICO</name>
<dbReference type="SUPFAM" id="SSF81324">
    <property type="entry name" value="Voltage-gated potassium channels"/>
    <property type="match status" value="1"/>
</dbReference>
<dbReference type="GO" id="GO:0015271">
    <property type="term" value="F:outward rectifier potassium channel activity"/>
    <property type="evidence" value="ECO:0007669"/>
    <property type="project" value="TreeGrafter"/>
</dbReference>
<keyword evidence="3 9" id="KW-0812">Transmembrane</keyword>